<dbReference type="RefSeq" id="WP_158103325.1">
    <property type="nucleotide sequence ID" value="NZ_JAGIOO010000001.1"/>
</dbReference>
<protein>
    <submittedName>
        <fullName evidence="1">Uncharacterized protein</fullName>
    </submittedName>
</protein>
<dbReference type="EMBL" id="JAGIOO010000001">
    <property type="protein sequence ID" value="MBP2476363.1"/>
    <property type="molecule type" value="Genomic_DNA"/>
</dbReference>
<dbReference type="Proteomes" id="UP001519363">
    <property type="component" value="Unassembled WGS sequence"/>
</dbReference>
<proteinExistence type="predicted"/>
<comment type="caution">
    <text evidence="1">The sequence shown here is derived from an EMBL/GenBank/DDBJ whole genome shotgun (WGS) entry which is preliminary data.</text>
</comment>
<reference evidence="1 2" key="1">
    <citation type="submission" date="2021-03" db="EMBL/GenBank/DDBJ databases">
        <title>Sequencing the genomes of 1000 actinobacteria strains.</title>
        <authorList>
            <person name="Klenk H.-P."/>
        </authorList>
    </citation>
    <scope>NUCLEOTIDE SEQUENCE [LARGE SCALE GENOMIC DNA]</scope>
    <source>
        <strain evidence="1 2">DSM 44580</strain>
    </source>
</reference>
<evidence type="ECO:0000313" key="2">
    <source>
        <dbReference type="Proteomes" id="UP001519363"/>
    </source>
</evidence>
<name>A0ABS5AIF7_9PSEU</name>
<organism evidence="1 2">
    <name type="scientific">Crossiella equi</name>
    <dbReference type="NCBI Taxonomy" id="130796"/>
    <lineage>
        <taxon>Bacteria</taxon>
        <taxon>Bacillati</taxon>
        <taxon>Actinomycetota</taxon>
        <taxon>Actinomycetes</taxon>
        <taxon>Pseudonocardiales</taxon>
        <taxon>Pseudonocardiaceae</taxon>
        <taxon>Crossiella</taxon>
    </lineage>
</organism>
<accession>A0ABS5AIF7</accession>
<keyword evidence="2" id="KW-1185">Reference proteome</keyword>
<gene>
    <name evidence="1" type="ORF">JOF53_005235</name>
</gene>
<evidence type="ECO:0000313" key="1">
    <source>
        <dbReference type="EMBL" id="MBP2476363.1"/>
    </source>
</evidence>
<sequence>MHPHEIEVGATYHVRPNPESGFLEMLNDSAEYDITVTAVGLTKYDEPSVAGVRVADRFNVAVALPPEEARRLGLPGDVDYVVQGVLVDAATGALVSRPTGELVTVPCRWLHPVE</sequence>